<name>A0AAD9XTA2_9ROSI</name>
<keyword evidence="3" id="KW-0505">Motor protein</keyword>
<gene>
    <name evidence="6" type="ORF">Ddye_003973</name>
</gene>
<keyword evidence="7" id="KW-1185">Reference proteome</keyword>
<evidence type="ECO:0000313" key="6">
    <source>
        <dbReference type="EMBL" id="KAK2665399.1"/>
    </source>
</evidence>
<comment type="caution">
    <text evidence="6">The sequence shown here is derived from an EMBL/GenBank/DDBJ whole genome shotgun (WGS) entry which is preliminary data.</text>
</comment>
<evidence type="ECO:0000259" key="5">
    <source>
        <dbReference type="PROSITE" id="PS50067"/>
    </source>
</evidence>
<evidence type="ECO:0000256" key="4">
    <source>
        <dbReference type="PROSITE-ProRule" id="PRU00283"/>
    </source>
</evidence>
<dbReference type="EMBL" id="JANJYI010000001">
    <property type="protein sequence ID" value="KAK2665399.1"/>
    <property type="molecule type" value="Genomic_DNA"/>
</dbReference>
<dbReference type="Proteomes" id="UP001280121">
    <property type="component" value="Unassembled WGS sequence"/>
</dbReference>
<dbReference type="InterPro" id="IPR001752">
    <property type="entry name" value="Kinesin_motor_dom"/>
</dbReference>
<keyword evidence="2" id="KW-0175">Coiled coil</keyword>
<dbReference type="GO" id="GO:0007018">
    <property type="term" value="P:microtubule-based movement"/>
    <property type="evidence" value="ECO:0007669"/>
    <property type="project" value="InterPro"/>
</dbReference>
<dbReference type="AlphaFoldDB" id="A0AAD9XTA2"/>
<dbReference type="GO" id="GO:0005524">
    <property type="term" value="F:ATP binding"/>
    <property type="evidence" value="ECO:0007669"/>
    <property type="project" value="InterPro"/>
</dbReference>
<dbReference type="PROSITE" id="PS50067">
    <property type="entry name" value="KINESIN_MOTOR_2"/>
    <property type="match status" value="1"/>
</dbReference>
<feature type="domain" description="Kinesin motor" evidence="5">
    <location>
        <begin position="1"/>
        <end position="150"/>
    </location>
</feature>
<dbReference type="GO" id="GO:0008017">
    <property type="term" value="F:microtubule binding"/>
    <property type="evidence" value="ECO:0007669"/>
    <property type="project" value="InterPro"/>
</dbReference>
<evidence type="ECO:0000256" key="3">
    <source>
        <dbReference type="ARBA" id="ARBA00023175"/>
    </source>
</evidence>
<comment type="caution">
    <text evidence="4">Lacks conserved residue(s) required for the propagation of feature annotation.</text>
</comment>
<dbReference type="SUPFAM" id="SSF52540">
    <property type="entry name" value="P-loop containing nucleoside triphosphate hydrolases"/>
    <property type="match status" value="1"/>
</dbReference>
<evidence type="ECO:0000256" key="1">
    <source>
        <dbReference type="ARBA" id="ARBA00022701"/>
    </source>
</evidence>
<proteinExistence type="inferred from homology"/>
<dbReference type="Pfam" id="PF00225">
    <property type="entry name" value="Kinesin"/>
    <property type="match status" value="1"/>
</dbReference>
<dbReference type="GO" id="GO:0005874">
    <property type="term" value="C:microtubule"/>
    <property type="evidence" value="ECO:0007669"/>
    <property type="project" value="UniProtKB-KW"/>
</dbReference>
<keyword evidence="1" id="KW-0493">Microtubule</keyword>
<protein>
    <recommendedName>
        <fullName evidence="5">Kinesin motor domain-containing protein</fullName>
    </recommendedName>
</protein>
<sequence length="150" mass="16702">MSDKEFLIQVSYMEIYNKEINDFLAVENQKLPIHEILELWVDLVRSTIGIEDGDATMPSELFGSSWVDRGLDRSCVSMNLTGRCPGGSLTRRGSITNLVDLAGFEQIAKAEAGGVQLKEGKYINKSLIALGNVINKLSDCAKQRYLFLKQ</sequence>
<comment type="similarity">
    <text evidence="4">Belongs to the TRAFAC class myosin-kinesin ATPase superfamily. Kinesin family.</text>
</comment>
<evidence type="ECO:0000313" key="7">
    <source>
        <dbReference type="Proteomes" id="UP001280121"/>
    </source>
</evidence>
<accession>A0AAD9XTA2</accession>
<dbReference type="InterPro" id="IPR036961">
    <property type="entry name" value="Kinesin_motor_dom_sf"/>
</dbReference>
<dbReference type="GO" id="GO:0003777">
    <property type="term" value="F:microtubule motor activity"/>
    <property type="evidence" value="ECO:0007669"/>
    <property type="project" value="InterPro"/>
</dbReference>
<dbReference type="InterPro" id="IPR027640">
    <property type="entry name" value="Kinesin-like_fam"/>
</dbReference>
<dbReference type="InterPro" id="IPR027417">
    <property type="entry name" value="P-loop_NTPase"/>
</dbReference>
<dbReference type="Gene3D" id="3.40.850.10">
    <property type="entry name" value="Kinesin motor domain"/>
    <property type="match status" value="2"/>
</dbReference>
<evidence type="ECO:0000256" key="2">
    <source>
        <dbReference type="ARBA" id="ARBA00023054"/>
    </source>
</evidence>
<reference evidence="6" key="1">
    <citation type="journal article" date="2023" name="Plant J.">
        <title>Genome sequences and population genomics provide insights into the demographic history, inbreeding, and mutation load of two 'living fossil' tree species of Dipteronia.</title>
        <authorList>
            <person name="Feng Y."/>
            <person name="Comes H.P."/>
            <person name="Chen J."/>
            <person name="Zhu S."/>
            <person name="Lu R."/>
            <person name="Zhang X."/>
            <person name="Li P."/>
            <person name="Qiu J."/>
            <person name="Olsen K.M."/>
            <person name="Qiu Y."/>
        </authorList>
    </citation>
    <scope>NUCLEOTIDE SEQUENCE</scope>
    <source>
        <strain evidence="6">KIB01</strain>
    </source>
</reference>
<dbReference type="PANTHER" id="PTHR47968:SF36">
    <property type="entry name" value="KINESIN HEAVY CHAIN ISOFORM X1"/>
    <property type="match status" value="1"/>
</dbReference>
<dbReference type="PANTHER" id="PTHR47968">
    <property type="entry name" value="CENTROMERE PROTEIN E"/>
    <property type="match status" value="1"/>
</dbReference>
<organism evidence="6 7">
    <name type="scientific">Dipteronia dyeriana</name>
    <dbReference type="NCBI Taxonomy" id="168575"/>
    <lineage>
        <taxon>Eukaryota</taxon>
        <taxon>Viridiplantae</taxon>
        <taxon>Streptophyta</taxon>
        <taxon>Embryophyta</taxon>
        <taxon>Tracheophyta</taxon>
        <taxon>Spermatophyta</taxon>
        <taxon>Magnoliopsida</taxon>
        <taxon>eudicotyledons</taxon>
        <taxon>Gunneridae</taxon>
        <taxon>Pentapetalae</taxon>
        <taxon>rosids</taxon>
        <taxon>malvids</taxon>
        <taxon>Sapindales</taxon>
        <taxon>Sapindaceae</taxon>
        <taxon>Hippocastanoideae</taxon>
        <taxon>Acereae</taxon>
        <taxon>Dipteronia</taxon>
    </lineage>
</organism>